<dbReference type="Proteomes" id="UP001597178">
    <property type="component" value="Unassembled WGS sequence"/>
</dbReference>
<name>A0ABW3ZYI6_9BACI</name>
<reference evidence="2" key="1">
    <citation type="journal article" date="2019" name="Int. J. Syst. Evol. Microbiol.">
        <title>The Global Catalogue of Microorganisms (GCM) 10K type strain sequencing project: providing services to taxonomists for standard genome sequencing and annotation.</title>
        <authorList>
            <consortium name="The Broad Institute Genomics Platform"/>
            <consortium name="The Broad Institute Genome Sequencing Center for Infectious Disease"/>
            <person name="Wu L."/>
            <person name="Ma J."/>
        </authorList>
    </citation>
    <scope>NUCLEOTIDE SEQUENCE [LARGE SCALE GENOMIC DNA]</scope>
    <source>
        <strain evidence="2">CCUG 54822</strain>
    </source>
</reference>
<gene>
    <name evidence="1" type="ORF">ACFQ4A_17155</name>
</gene>
<sequence>MVNNWQYSTTIKSRPLLYTESKKLAHLILQGYNELELKEQVISHNIFQVKSEARKRELASTILSRLNILDEYLTRCLIESDVETSKILVLYTIVRTDRLFYEFMDEILSEKLAFQDPVITDSDFNSFFESKRQQSNKVAGWKEYTFYKLKQVYIRILFEAGLLLNQKGERKVVIPIINPDMIDHIKKHDDSRYINVIAGG</sequence>
<keyword evidence="2" id="KW-1185">Reference proteome</keyword>
<organism evidence="1 2">
    <name type="scientific">Lentibacillus salinarum</name>
    <dbReference type="NCBI Taxonomy" id="446820"/>
    <lineage>
        <taxon>Bacteria</taxon>
        <taxon>Bacillati</taxon>
        <taxon>Bacillota</taxon>
        <taxon>Bacilli</taxon>
        <taxon>Bacillales</taxon>
        <taxon>Bacillaceae</taxon>
        <taxon>Lentibacillus</taxon>
    </lineage>
</organism>
<proteinExistence type="predicted"/>
<dbReference type="InterPro" id="IPR014948">
    <property type="entry name" value="BrxA"/>
</dbReference>
<dbReference type="EMBL" id="JBHTNH010000055">
    <property type="protein sequence ID" value="MFD1363339.1"/>
    <property type="molecule type" value="Genomic_DNA"/>
</dbReference>
<comment type="caution">
    <text evidence="1">The sequence shown here is derived from an EMBL/GenBank/DDBJ whole genome shotgun (WGS) entry which is preliminary data.</text>
</comment>
<accession>A0ABW3ZYI6</accession>
<dbReference type="Gene3D" id="1.10.3540.10">
    <property type="entry name" value="uncharacterized protein from magnetospirillum magneticum domain"/>
    <property type="match status" value="1"/>
</dbReference>
<dbReference type="RefSeq" id="WP_382402592.1">
    <property type="nucleotide sequence ID" value="NZ_JBHTNH010000055.1"/>
</dbReference>
<evidence type="ECO:0000313" key="2">
    <source>
        <dbReference type="Proteomes" id="UP001597178"/>
    </source>
</evidence>
<protein>
    <submittedName>
        <fullName evidence="1">DUF1819 family protein</fullName>
    </submittedName>
</protein>
<evidence type="ECO:0000313" key="1">
    <source>
        <dbReference type="EMBL" id="MFD1363339.1"/>
    </source>
</evidence>
<dbReference type="InterPro" id="IPR023137">
    <property type="entry name" value="BrxA_sf"/>
</dbReference>
<dbReference type="Pfam" id="PF08849">
    <property type="entry name" value="BrxA"/>
    <property type="match status" value="1"/>
</dbReference>